<evidence type="ECO:0000256" key="1">
    <source>
        <dbReference type="SAM" id="MobiDB-lite"/>
    </source>
</evidence>
<feature type="region of interest" description="Disordered" evidence="1">
    <location>
        <begin position="192"/>
        <end position="234"/>
    </location>
</feature>
<feature type="region of interest" description="Disordered" evidence="1">
    <location>
        <begin position="114"/>
        <end position="141"/>
    </location>
</feature>
<dbReference type="AlphaFoldDB" id="A0A7D9KBM7"/>
<keyword evidence="3" id="KW-1185">Reference proteome</keyword>
<name>A0A7D9KBM7_PARCT</name>
<feature type="compositionally biased region" description="Low complexity" evidence="1">
    <location>
        <begin position="203"/>
        <end position="214"/>
    </location>
</feature>
<protein>
    <submittedName>
        <fullName evidence="2">Uncharacterized protein</fullName>
    </submittedName>
</protein>
<dbReference type="EMBL" id="CACRXK020032722">
    <property type="protein sequence ID" value="CAB4043594.1"/>
    <property type="molecule type" value="Genomic_DNA"/>
</dbReference>
<organism evidence="2 3">
    <name type="scientific">Paramuricea clavata</name>
    <name type="common">Red gorgonian</name>
    <name type="synonym">Violescent sea-whip</name>
    <dbReference type="NCBI Taxonomy" id="317549"/>
    <lineage>
        <taxon>Eukaryota</taxon>
        <taxon>Metazoa</taxon>
        <taxon>Cnidaria</taxon>
        <taxon>Anthozoa</taxon>
        <taxon>Octocorallia</taxon>
        <taxon>Malacalcyonacea</taxon>
        <taxon>Plexauridae</taxon>
        <taxon>Paramuricea</taxon>
    </lineage>
</organism>
<accession>A0A7D9KBM7</accession>
<evidence type="ECO:0000313" key="2">
    <source>
        <dbReference type="EMBL" id="CAB4043594.1"/>
    </source>
</evidence>
<comment type="caution">
    <text evidence="2">The sequence shown here is derived from an EMBL/GenBank/DDBJ whole genome shotgun (WGS) entry which is preliminary data.</text>
</comment>
<gene>
    <name evidence="2" type="ORF">PACLA_8A088715</name>
</gene>
<sequence length="330" mass="36919">MPPRKAKKSEAKKLVSDSRFKCLPVKKRISIREFIKANDLEFATGKGFYQLTKPETIQDNKEIVARRKSDGKIVTGDEKQHKAIRYEVVGAPKNLFDTAARKVAVVLTKPTAELSADTETKNKENTDSVSSDVRTSREEVPSFVRDVRGPALEISIEKRGWNKIENKPDQTIQEAKKHKIDKDSISDVLVETNTPDFPEDDISSAASTSSHSSSNFQFNDPIQPMLSLDDGPEQSTIEDHELAGMLGEILDVLKEAQDLHESFASEDYSQDVFISTIEKFASDLKEKCHLLLSSSKETLTCEENVLKQTSEKSVEEESSIVTNERAERIG</sequence>
<reference evidence="2" key="1">
    <citation type="submission" date="2020-04" db="EMBL/GenBank/DDBJ databases">
        <authorList>
            <person name="Alioto T."/>
            <person name="Alioto T."/>
            <person name="Gomez Garrido J."/>
        </authorList>
    </citation>
    <scope>NUCLEOTIDE SEQUENCE</scope>
    <source>
        <strain evidence="2">A484AB</strain>
    </source>
</reference>
<evidence type="ECO:0000313" key="3">
    <source>
        <dbReference type="Proteomes" id="UP001152795"/>
    </source>
</evidence>
<proteinExistence type="predicted"/>
<feature type="region of interest" description="Disordered" evidence="1">
    <location>
        <begin position="308"/>
        <end position="330"/>
    </location>
</feature>
<feature type="non-terminal residue" evidence="2">
    <location>
        <position position="1"/>
    </location>
</feature>
<dbReference type="Proteomes" id="UP001152795">
    <property type="component" value="Unassembled WGS sequence"/>
</dbReference>